<dbReference type="Gene3D" id="3.40.190.10">
    <property type="entry name" value="Periplasmic binding protein-like II"/>
    <property type="match status" value="1"/>
</dbReference>
<name>A0A5S9MH51_BACIA</name>
<sequence length="67" mass="7489">MAFEKGDVDLLYGEGTISLDSYKQLEASGKYETKMSEPVATRQLVMNTKVDQLSDEKVRVCPSICLQ</sequence>
<evidence type="ECO:0000313" key="1">
    <source>
        <dbReference type="EMBL" id="BBP92398.1"/>
    </source>
</evidence>
<dbReference type="SUPFAM" id="SSF53850">
    <property type="entry name" value="Periplasmic binding protein-like II"/>
    <property type="match status" value="1"/>
</dbReference>
<dbReference type="AlphaFoldDB" id="A0A5S9MH51"/>
<protein>
    <submittedName>
        <fullName evidence="1">Uncharacterized protein</fullName>
    </submittedName>
</protein>
<dbReference type="Proteomes" id="UP000464658">
    <property type="component" value="Chromosome"/>
</dbReference>
<dbReference type="EMBL" id="AP021906">
    <property type="protein sequence ID" value="BBP92398.1"/>
    <property type="molecule type" value="Genomic_DNA"/>
</dbReference>
<proteinExistence type="predicted"/>
<organism evidence="1 2">
    <name type="scientific">Bacillus safensis</name>
    <dbReference type="NCBI Taxonomy" id="561879"/>
    <lineage>
        <taxon>Bacteria</taxon>
        <taxon>Bacillati</taxon>
        <taxon>Bacillota</taxon>
        <taxon>Bacilli</taxon>
        <taxon>Bacillales</taxon>
        <taxon>Bacillaceae</taxon>
        <taxon>Bacillus</taxon>
    </lineage>
</organism>
<accession>A0A5S9MH51</accession>
<reference evidence="1 2" key="1">
    <citation type="submission" date="2019-12" db="EMBL/GenBank/DDBJ databases">
        <title>Full genome sequence of a Bacillus safensis strain isolated from commercially available natto in Indonesia.</title>
        <authorList>
            <person name="Yoshida M."/>
            <person name="Uomi M."/>
            <person name="Waturangi D."/>
            <person name="Ekaputri J.J."/>
            <person name="Setiamarga D.H.E."/>
        </authorList>
    </citation>
    <scope>NUCLEOTIDE SEQUENCE [LARGE SCALE GENOMIC DNA]</scope>
    <source>
        <strain evidence="1 2">IDN1</strain>
    </source>
</reference>
<evidence type="ECO:0000313" key="2">
    <source>
        <dbReference type="Proteomes" id="UP000464658"/>
    </source>
</evidence>
<dbReference type="Gene3D" id="3.10.105.10">
    <property type="entry name" value="Dipeptide-binding Protein, Domain 3"/>
    <property type="match status" value="1"/>
</dbReference>
<gene>
    <name evidence="1" type="ORF">BsIDN1_60160</name>
</gene>